<gene>
    <name evidence="2" type="ORF">Q766_01770</name>
</gene>
<proteinExistence type="predicted"/>
<feature type="signal peptide" evidence="1">
    <location>
        <begin position="1"/>
        <end position="19"/>
    </location>
</feature>
<reference evidence="2 3" key="1">
    <citation type="submission" date="2013-09" db="EMBL/GenBank/DDBJ databases">
        <authorList>
            <person name="Zeng Z."/>
            <person name="Chen C."/>
        </authorList>
    </citation>
    <scope>NUCLEOTIDE SEQUENCE [LARGE SCALE GENOMIC DNA]</scope>
    <source>
        <strain evidence="2 3">WB 4.1-42</strain>
    </source>
</reference>
<dbReference type="AlphaFoldDB" id="A0A0A2MR93"/>
<keyword evidence="3" id="KW-1185">Reference proteome</keyword>
<name>A0A0A2MR93_9FLAO</name>
<keyword evidence="1" id="KW-0732">Signal</keyword>
<feature type="chain" id="PRO_5002003541" evidence="1">
    <location>
        <begin position="20"/>
        <end position="198"/>
    </location>
</feature>
<evidence type="ECO:0000313" key="3">
    <source>
        <dbReference type="Proteomes" id="UP000030111"/>
    </source>
</evidence>
<dbReference type="EMBL" id="JRLY01000001">
    <property type="protein sequence ID" value="KGO94869.1"/>
    <property type="molecule type" value="Genomic_DNA"/>
</dbReference>
<evidence type="ECO:0000313" key="2">
    <source>
        <dbReference type="EMBL" id="KGO94869.1"/>
    </source>
</evidence>
<protein>
    <submittedName>
        <fullName evidence="2">Uncharacterized protein</fullName>
    </submittedName>
</protein>
<dbReference type="eggNOG" id="ENOG502ZYGB">
    <property type="taxonomic scope" value="Bacteria"/>
</dbReference>
<dbReference type="STRING" id="1121898.GCA_000422725_00827"/>
<dbReference type="OrthoDB" id="1444001at2"/>
<dbReference type="RefSeq" id="WP_026992249.1">
    <property type="nucleotide sequence ID" value="NZ_JRLY01000001.1"/>
</dbReference>
<evidence type="ECO:0000256" key="1">
    <source>
        <dbReference type="SAM" id="SignalP"/>
    </source>
</evidence>
<sequence length="198" mass="21459">MKKILLCTALFAVSISGYSQTEATTKEGKKVLLNSNGTWAYADGDCNTLTETKTYAGGKVMSSAKEVISVSSDAGKTGITINIVKGTGALILNLGRIEREIFCVSKNAPMSIEFTDGTKLAVKHMGDLNCNGNFSCFLGEQVGTDKELEILKTKKIKKVSIEYTDTENGNVKKFTKEYTLSADQTEKINKIIKCLTNS</sequence>
<accession>A0A0A2MR93</accession>
<organism evidence="2 3">
    <name type="scientific">Flavobacterium subsaxonicum WB 4.1-42 = DSM 21790</name>
    <dbReference type="NCBI Taxonomy" id="1121898"/>
    <lineage>
        <taxon>Bacteria</taxon>
        <taxon>Pseudomonadati</taxon>
        <taxon>Bacteroidota</taxon>
        <taxon>Flavobacteriia</taxon>
        <taxon>Flavobacteriales</taxon>
        <taxon>Flavobacteriaceae</taxon>
        <taxon>Flavobacterium</taxon>
    </lineage>
</organism>
<dbReference type="Proteomes" id="UP000030111">
    <property type="component" value="Unassembled WGS sequence"/>
</dbReference>
<comment type="caution">
    <text evidence="2">The sequence shown here is derived from an EMBL/GenBank/DDBJ whole genome shotgun (WGS) entry which is preliminary data.</text>
</comment>